<feature type="domain" description="ABC transporter" evidence="4">
    <location>
        <begin position="282"/>
        <end position="494"/>
    </location>
</feature>
<dbReference type="SMART" id="SM00382">
    <property type="entry name" value="AAA"/>
    <property type="match status" value="2"/>
</dbReference>
<feature type="coiled-coil region" evidence="3">
    <location>
        <begin position="493"/>
        <end position="579"/>
    </location>
</feature>
<keyword evidence="3" id="KW-0175">Coiled coil</keyword>
<name>A0A841GSD3_9BACT</name>
<reference evidence="5 6" key="1">
    <citation type="submission" date="2020-08" db="EMBL/GenBank/DDBJ databases">
        <title>Genomic Encyclopedia of Type Strains, Phase IV (KMG-IV): sequencing the most valuable type-strain genomes for metagenomic binning, comparative biology and taxonomic classification.</title>
        <authorList>
            <person name="Goeker M."/>
        </authorList>
    </citation>
    <scope>NUCLEOTIDE SEQUENCE [LARGE SCALE GENOMIC DNA]</scope>
    <source>
        <strain evidence="5 6">DSM 13481</strain>
    </source>
</reference>
<feature type="coiled-coil region" evidence="3">
    <location>
        <begin position="208"/>
        <end position="268"/>
    </location>
</feature>
<sequence>MIILNNLTISFPGKTLLSDVNLNISDKERVALIGKNGSGKTTLLKAIAGIFNDYTGKIITSGKILYLDQFRTFDEKTPYEYYMKVANTPEKERLVRSILKGLGFEEEDWYRDISTFSGGERTRLQIGRLFIEDADFILLDEPTNYLDILGIRFLKNLLKNFNGGYIIISHDRSFLRDTCERFLEINNEKIWDFKMKFDNYLVERERLILHQQRTMKNKQKEIERLKKIIERYRKWGREKFIKQAKSKEKMLQKMLEELESEVTFNKEEFDKKISLPTPEMPGHVVLTVKHLKFLDILKDVSFTIHSGDKMALLGKNGSGKSTILRLIKGDKNGSGTVEFGYNVRVEFLDQFVEELDDESTVFEEISNEMEFEPDYVIRAYAGRFGFKGEEVFKEVHNLSGGERQILALAKVLLRKPNLLVLDEPTNHMDLDTLEALENALKEFKGSIILVSHDEELIKNVCNKFFVLENGILKEIYDLSEYVPTEEKERKKKENIEFEEKKKLKNKLKSLKEQLKKKREEEEKLIKELESVEEELLNVNSDYVKAEKLVNQKNKLEEKIFNTMHEIEEFKKQIEELEKAL</sequence>
<proteinExistence type="predicted"/>
<evidence type="ECO:0000259" key="4">
    <source>
        <dbReference type="PROSITE" id="PS50893"/>
    </source>
</evidence>
<protein>
    <submittedName>
        <fullName evidence="5">ATP-binding cassette subfamily F protein 3</fullName>
    </submittedName>
</protein>
<dbReference type="EMBL" id="JACHEX010000003">
    <property type="protein sequence ID" value="MBB6062913.1"/>
    <property type="molecule type" value="Genomic_DNA"/>
</dbReference>
<keyword evidence="6" id="KW-1185">Reference proteome</keyword>
<dbReference type="InterPro" id="IPR017871">
    <property type="entry name" value="ABC_transporter-like_CS"/>
</dbReference>
<accession>A0A841GSD3</accession>
<evidence type="ECO:0000256" key="2">
    <source>
        <dbReference type="ARBA" id="ARBA00022840"/>
    </source>
</evidence>
<dbReference type="SUPFAM" id="SSF52540">
    <property type="entry name" value="P-loop containing nucleoside triphosphate hydrolases"/>
    <property type="match status" value="2"/>
</dbReference>
<dbReference type="InterPro" id="IPR003439">
    <property type="entry name" value="ABC_transporter-like_ATP-bd"/>
</dbReference>
<evidence type="ECO:0000256" key="3">
    <source>
        <dbReference type="SAM" id="Coils"/>
    </source>
</evidence>
<dbReference type="RefSeq" id="WP_184619538.1">
    <property type="nucleotide sequence ID" value="NZ_JACHEX010000003.1"/>
</dbReference>
<dbReference type="Gene3D" id="3.40.50.300">
    <property type="entry name" value="P-loop containing nucleotide triphosphate hydrolases"/>
    <property type="match status" value="2"/>
</dbReference>
<keyword evidence="1" id="KW-0547">Nucleotide-binding</keyword>
<dbReference type="Pfam" id="PF12848">
    <property type="entry name" value="ABC_tran_Xtn"/>
    <property type="match status" value="1"/>
</dbReference>
<dbReference type="InterPro" id="IPR032781">
    <property type="entry name" value="ABC_tran_Xtn"/>
</dbReference>
<dbReference type="InterPro" id="IPR003593">
    <property type="entry name" value="AAA+_ATPase"/>
</dbReference>
<dbReference type="GO" id="GO:0016887">
    <property type="term" value="F:ATP hydrolysis activity"/>
    <property type="evidence" value="ECO:0007669"/>
    <property type="project" value="InterPro"/>
</dbReference>
<dbReference type="PANTHER" id="PTHR42855:SF2">
    <property type="entry name" value="DRUG RESISTANCE ABC TRANSPORTER,ATP-BINDING PROTEIN"/>
    <property type="match status" value="1"/>
</dbReference>
<dbReference type="GO" id="GO:0005524">
    <property type="term" value="F:ATP binding"/>
    <property type="evidence" value="ECO:0007669"/>
    <property type="project" value="UniProtKB-KW"/>
</dbReference>
<evidence type="ECO:0000313" key="6">
    <source>
        <dbReference type="Proteomes" id="UP000555828"/>
    </source>
</evidence>
<gene>
    <name evidence="5" type="ORF">HNP65_001365</name>
</gene>
<evidence type="ECO:0000256" key="1">
    <source>
        <dbReference type="ARBA" id="ARBA00022741"/>
    </source>
</evidence>
<dbReference type="Pfam" id="PF00005">
    <property type="entry name" value="ABC_tran"/>
    <property type="match status" value="2"/>
</dbReference>
<dbReference type="InterPro" id="IPR051309">
    <property type="entry name" value="ABCF_ATPase"/>
</dbReference>
<dbReference type="PANTHER" id="PTHR42855">
    <property type="entry name" value="ABC TRANSPORTER ATP-BINDING SUBUNIT"/>
    <property type="match status" value="1"/>
</dbReference>
<comment type="caution">
    <text evidence="5">The sequence shown here is derived from an EMBL/GenBank/DDBJ whole genome shotgun (WGS) entry which is preliminary data.</text>
</comment>
<dbReference type="InterPro" id="IPR027417">
    <property type="entry name" value="P-loop_NTPase"/>
</dbReference>
<dbReference type="CDD" id="cd03221">
    <property type="entry name" value="ABCF_EF-3"/>
    <property type="match status" value="2"/>
</dbReference>
<feature type="domain" description="ABC transporter" evidence="4">
    <location>
        <begin position="2"/>
        <end position="212"/>
    </location>
</feature>
<dbReference type="PROSITE" id="PS00211">
    <property type="entry name" value="ABC_TRANSPORTER_1"/>
    <property type="match status" value="1"/>
</dbReference>
<keyword evidence="2 5" id="KW-0067">ATP-binding</keyword>
<evidence type="ECO:0000313" key="5">
    <source>
        <dbReference type="EMBL" id="MBB6062913.1"/>
    </source>
</evidence>
<dbReference type="AlphaFoldDB" id="A0A841GSD3"/>
<organism evidence="5 6">
    <name type="scientific">Thermosipho japonicus</name>
    <dbReference type="NCBI Taxonomy" id="90323"/>
    <lineage>
        <taxon>Bacteria</taxon>
        <taxon>Thermotogati</taxon>
        <taxon>Thermotogota</taxon>
        <taxon>Thermotogae</taxon>
        <taxon>Thermotogales</taxon>
        <taxon>Fervidobacteriaceae</taxon>
        <taxon>Thermosipho</taxon>
    </lineage>
</organism>
<dbReference type="Proteomes" id="UP000555828">
    <property type="component" value="Unassembled WGS sequence"/>
</dbReference>
<dbReference type="PROSITE" id="PS50893">
    <property type="entry name" value="ABC_TRANSPORTER_2"/>
    <property type="match status" value="2"/>
</dbReference>
<dbReference type="NCBIfam" id="NF000355">
    <property type="entry name" value="ribo_prot_ABC_F"/>
    <property type="match status" value="1"/>
</dbReference>